<dbReference type="OrthoDB" id="7289984at2759"/>
<dbReference type="CDD" id="cd05325">
    <property type="entry name" value="carb_red_sniffer_like_SDR_c"/>
    <property type="match status" value="1"/>
</dbReference>
<organism evidence="3 4">
    <name type="scientific">Zasmidium cellare ATCC 36951</name>
    <dbReference type="NCBI Taxonomy" id="1080233"/>
    <lineage>
        <taxon>Eukaryota</taxon>
        <taxon>Fungi</taxon>
        <taxon>Dikarya</taxon>
        <taxon>Ascomycota</taxon>
        <taxon>Pezizomycotina</taxon>
        <taxon>Dothideomycetes</taxon>
        <taxon>Dothideomycetidae</taxon>
        <taxon>Mycosphaerellales</taxon>
        <taxon>Mycosphaerellaceae</taxon>
        <taxon>Zasmidium</taxon>
    </lineage>
</organism>
<reference evidence="3" key="1">
    <citation type="journal article" date="2020" name="Stud. Mycol.">
        <title>101 Dothideomycetes genomes: a test case for predicting lifestyles and emergence of pathogens.</title>
        <authorList>
            <person name="Haridas S."/>
            <person name="Albert R."/>
            <person name="Binder M."/>
            <person name="Bloem J."/>
            <person name="Labutti K."/>
            <person name="Salamov A."/>
            <person name="Andreopoulos B."/>
            <person name="Baker S."/>
            <person name="Barry K."/>
            <person name="Bills G."/>
            <person name="Bluhm B."/>
            <person name="Cannon C."/>
            <person name="Castanera R."/>
            <person name="Culley D."/>
            <person name="Daum C."/>
            <person name="Ezra D."/>
            <person name="Gonzalez J."/>
            <person name="Henrissat B."/>
            <person name="Kuo A."/>
            <person name="Liang C."/>
            <person name="Lipzen A."/>
            <person name="Lutzoni F."/>
            <person name="Magnuson J."/>
            <person name="Mondo S."/>
            <person name="Nolan M."/>
            <person name="Ohm R."/>
            <person name="Pangilinan J."/>
            <person name="Park H.-J."/>
            <person name="Ramirez L."/>
            <person name="Alfaro M."/>
            <person name="Sun H."/>
            <person name="Tritt A."/>
            <person name="Yoshinaga Y."/>
            <person name="Zwiers L.-H."/>
            <person name="Turgeon B."/>
            <person name="Goodwin S."/>
            <person name="Spatafora J."/>
            <person name="Crous P."/>
            <person name="Grigoriev I."/>
        </authorList>
    </citation>
    <scope>NUCLEOTIDE SEQUENCE</scope>
    <source>
        <strain evidence="3">ATCC 36951</strain>
    </source>
</reference>
<comment type="similarity">
    <text evidence="1 2">Belongs to the short-chain dehydrogenases/reductases (SDR) family.</text>
</comment>
<dbReference type="PRINTS" id="PR00081">
    <property type="entry name" value="GDHRDH"/>
</dbReference>
<dbReference type="GeneID" id="54563245"/>
<dbReference type="GO" id="GO:0016491">
    <property type="term" value="F:oxidoreductase activity"/>
    <property type="evidence" value="ECO:0007669"/>
    <property type="project" value="TreeGrafter"/>
</dbReference>
<dbReference type="Gene3D" id="3.40.50.720">
    <property type="entry name" value="NAD(P)-binding Rossmann-like Domain"/>
    <property type="match status" value="1"/>
</dbReference>
<dbReference type="Pfam" id="PF00106">
    <property type="entry name" value="adh_short"/>
    <property type="match status" value="1"/>
</dbReference>
<dbReference type="EMBL" id="ML993644">
    <property type="protein sequence ID" value="KAF2159004.1"/>
    <property type="molecule type" value="Genomic_DNA"/>
</dbReference>
<sequence length="256" mass="27844">MATILVTGASRGLGLELVKQLLDLPAATIDKVFAVTRSQPTPGLQELVNSSPDRLTNVMIEDLSDLSRATQASKDIEAVLQGRGLDILVNNAGTAVECPSGICSMTNQELLDVMNANVGSAHAVTTAFIPLLRKGGHRKVVNMSSALGSITRYDTYQWATTYSYKMSKAAMNMLTVQYALEFDKEDFTFIALSPGWIKTDLGGQNADIDLEVGGKAIRDIVLRSDRTDNGKFLCIRVPGWEGHKGMNQYDGLEMPW</sequence>
<dbReference type="InterPro" id="IPR002347">
    <property type="entry name" value="SDR_fam"/>
</dbReference>
<dbReference type="GO" id="GO:0005737">
    <property type="term" value="C:cytoplasm"/>
    <property type="evidence" value="ECO:0007669"/>
    <property type="project" value="TreeGrafter"/>
</dbReference>
<keyword evidence="4" id="KW-1185">Reference proteome</keyword>
<name>A0A6A6BVZ1_ZASCE</name>
<gene>
    <name evidence="3" type="ORF">M409DRAFT_30540</name>
</gene>
<dbReference type="RefSeq" id="XP_033659893.1">
    <property type="nucleotide sequence ID" value="XM_033809973.1"/>
</dbReference>
<dbReference type="PRINTS" id="PR00080">
    <property type="entry name" value="SDRFAMILY"/>
</dbReference>
<dbReference type="InterPro" id="IPR036291">
    <property type="entry name" value="NAD(P)-bd_dom_sf"/>
</dbReference>
<dbReference type="Proteomes" id="UP000799537">
    <property type="component" value="Unassembled WGS sequence"/>
</dbReference>
<accession>A0A6A6BVZ1</accession>
<dbReference type="SUPFAM" id="SSF51735">
    <property type="entry name" value="NAD(P)-binding Rossmann-fold domains"/>
    <property type="match status" value="1"/>
</dbReference>
<proteinExistence type="inferred from homology"/>
<protein>
    <submittedName>
        <fullName evidence="3">Uncharacterized protein</fullName>
    </submittedName>
</protein>
<evidence type="ECO:0000313" key="4">
    <source>
        <dbReference type="Proteomes" id="UP000799537"/>
    </source>
</evidence>
<dbReference type="PANTHER" id="PTHR43544">
    <property type="entry name" value="SHORT-CHAIN DEHYDROGENASE/REDUCTASE"/>
    <property type="match status" value="1"/>
</dbReference>
<evidence type="ECO:0000256" key="1">
    <source>
        <dbReference type="ARBA" id="ARBA00006484"/>
    </source>
</evidence>
<evidence type="ECO:0000313" key="3">
    <source>
        <dbReference type="EMBL" id="KAF2159004.1"/>
    </source>
</evidence>
<dbReference type="PANTHER" id="PTHR43544:SF36">
    <property type="entry name" value="CHAIN OXIDOREDUCTASE (CSGA), PUTATIVE (AFU_ORTHOLOGUE AFUA_4G00910)-RELATED"/>
    <property type="match status" value="1"/>
</dbReference>
<dbReference type="InterPro" id="IPR051468">
    <property type="entry name" value="Fungal_SecMetab_SDRs"/>
</dbReference>
<evidence type="ECO:0000256" key="2">
    <source>
        <dbReference type="RuleBase" id="RU000363"/>
    </source>
</evidence>
<dbReference type="AlphaFoldDB" id="A0A6A6BVZ1"/>